<sequence length="414" mass="46174">METEEDRLRLDQQSRDRMAAHMKAVEEAEAAGSGDRGAWKWKIRQRIWDYMEENDIAANPRPVHHRIPNFVNAELTAKQVAALPEFQSAKWVKVNPDRPQSEVRATVLRSGKMLLVPQPRLRTGFFSVLDPAKIPMDKYGYACTQAGVVAFGEPIDLDAKLKVDMVIIGSVAVNPANGARIGKGEGFAELEYGMLRLMGAIDDTTPVVSCIHDCQLVDDIPSVSLPSFVFQREGSRRDQNQKNQKRQLGLKKWWFFEEQLLCHDVPVDIICTPTRTIRVPPSLPKPTGIYWDKLSPQKLGSILILQKLKAKLEQETGQRLPSGPDEILPPTARRDGKGKGGKGGKGKKGKDEGRGERKGEKGKERKGDGRKGKASREQDALRMVKDTRTGYGSKGSEAPRRRWQPKIAKDVAGQ</sequence>
<keyword evidence="3" id="KW-1185">Reference proteome</keyword>
<dbReference type="InterPro" id="IPR002698">
    <property type="entry name" value="FTHF_cligase"/>
</dbReference>
<evidence type="ECO:0000313" key="2">
    <source>
        <dbReference type="EMBL" id="CAK9041024.1"/>
    </source>
</evidence>
<dbReference type="PANTHER" id="PTHR13017:SF0">
    <property type="entry name" value="METHENYLTETRAHYDROFOLATE SYNTHASE DOMAIN-CONTAINING PROTEIN"/>
    <property type="match status" value="1"/>
</dbReference>
<dbReference type="SUPFAM" id="SSF100950">
    <property type="entry name" value="NagB/RpiA/CoA transferase-like"/>
    <property type="match status" value="1"/>
</dbReference>
<comment type="caution">
    <text evidence="2">The sequence shown here is derived from an EMBL/GenBank/DDBJ whole genome shotgun (WGS) entry which is preliminary data.</text>
</comment>
<dbReference type="InterPro" id="IPR037171">
    <property type="entry name" value="NagB/RpiA_transferase-like"/>
</dbReference>
<protein>
    <recommendedName>
        <fullName evidence="4">5-formyltetrahydrofolate cyclo-ligase</fullName>
    </recommendedName>
</protein>
<accession>A0ABP0LPA0</accession>
<dbReference type="PANTHER" id="PTHR13017">
    <property type="entry name" value="5-FORMYLTETRAHYDROFOLATE CYCLO-LIGASE-RELATED"/>
    <property type="match status" value="1"/>
</dbReference>
<proteinExistence type="predicted"/>
<dbReference type="Pfam" id="PF01812">
    <property type="entry name" value="5-FTHF_cyc-lig"/>
    <property type="match status" value="1"/>
</dbReference>
<dbReference type="Gene3D" id="3.40.50.10420">
    <property type="entry name" value="NagB/RpiA/CoA transferase-like"/>
    <property type="match status" value="1"/>
</dbReference>
<reference evidence="2 3" key="1">
    <citation type="submission" date="2024-02" db="EMBL/GenBank/DDBJ databases">
        <authorList>
            <person name="Chen Y."/>
            <person name="Shah S."/>
            <person name="Dougan E. K."/>
            <person name="Thang M."/>
            <person name="Chan C."/>
        </authorList>
    </citation>
    <scope>NUCLEOTIDE SEQUENCE [LARGE SCALE GENOMIC DNA]</scope>
</reference>
<evidence type="ECO:0008006" key="4">
    <source>
        <dbReference type="Google" id="ProtNLM"/>
    </source>
</evidence>
<feature type="region of interest" description="Disordered" evidence="1">
    <location>
        <begin position="314"/>
        <end position="414"/>
    </location>
</feature>
<evidence type="ECO:0000256" key="1">
    <source>
        <dbReference type="SAM" id="MobiDB-lite"/>
    </source>
</evidence>
<feature type="region of interest" description="Disordered" evidence="1">
    <location>
        <begin position="1"/>
        <end position="20"/>
    </location>
</feature>
<organism evidence="2 3">
    <name type="scientific">Durusdinium trenchii</name>
    <dbReference type="NCBI Taxonomy" id="1381693"/>
    <lineage>
        <taxon>Eukaryota</taxon>
        <taxon>Sar</taxon>
        <taxon>Alveolata</taxon>
        <taxon>Dinophyceae</taxon>
        <taxon>Suessiales</taxon>
        <taxon>Symbiodiniaceae</taxon>
        <taxon>Durusdinium</taxon>
    </lineage>
</organism>
<dbReference type="InterPro" id="IPR024185">
    <property type="entry name" value="FTHF_cligase-like_sf"/>
</dbReference>
<evidence type="ECO:0000313" key="3">
    <source>
        <dbReference type="Proteomes" id="UP001642484"/>
    </source>
</evidence>
<dbReference type="EMBL" id="CAXAMN010013481">
    <property type="protein sequence ID" value="CAK9041024.1"/>
    <property type="molecule type" value="Genomic_DNA"/>
</dbReference>
<feature type="compositionally biased region" description="Basic residues" evidence="1">
    <location>
        <begin position="339"/>
        <end position="348"/>
    </location>
</feature>
<gene>
    <name evidence="2" type="ORF">CCMP2556_LOCUS22032</name>
</gene>
<name>A0ABP0LPA0_9DINO</name>
<feature type="compositionally biased region" description="Basic and acidic residues" evidence="1">
    <location>
        <begin position="349"/>
        <end position="388"/>
    </location>
</feature>
<dbReference type="Proteomes" id="UP001642484">
    <property type="component" value="Unassembled WGS sequence"/>
</dbReference>